<dbReference type="InterPro" id="IPR022953">
    <property type="entry name" value="ATP_PFK"/>
</dbReference>
<dbReference type="GO" id="GO:0005524">
    <property type="term" value="F:ATP binding"/>
    <property type="evidence" value="ECO:0007669"/>
    <property type="project" value="UniProtKB-KW"/>
</dbReference>
<evidence type="ECO:0000256" key="8">
    <source>
        <dbReference type="ARBA" id="ARBA00022741"/>
    </source>
</evidence>
<sequence>MMNTVVRGMSESPERAESPDRGVSESPDRGVSESSDKGVSASSQGFEGGAHLIRRMSMDGQTTSEGAFIARGTQRGKGIAVLTSGGDAQGMNAAVRAVIRMSIYLGAKAYFIKEGYQGLVDGGDHIVLASWSSVSGIIHKGGTVIGSARCMEFHERDGRLRAAKNLVKKGITNLVCIGGDGSLTGANIFRAEWISLLDELLQKGIFLLIPMTSCHSCI</sequence>
<feature type="region of interest" description="Disordered" evidence="14">
    <location>
        <begin position="1"/>
        <end position="45"/>
    </location>
</feature>
<dbReference type="Pfam" id="PF00365">
    <property type="entry name" value="PFK"/>
    <property type="match status" value="1"/>
</dbReference>
<dbReference type="GO" id="GO:0042802">
    <property type="term" value="F:identical protein binding"/>
    <property type="evidence" value="ECO:0007669"/>
    <property type="project" value="TreeGrafter"/>
</dbReference>
<evidence type="ECO:0000256" key="2">
    <source>
        <dbReference type="ARBA" id="ARBA00004496"/>
    </source>
</evidence>
<proteinExistence type="predicted"/>
<evidence type="ECO:0000256" key="3">
    <source>
        <dbReference type="ARBA" id="ARBA00004679"/>
    </source>
</evidence>
<dbReference type="OrthoDB" id="537915at2759"/>
<dbReference type="AlphaFoldDB" id="A0A7R9AFY6"/>
<dbReference type="InterPro" id="IPR035966">
    <property type="entry name" value="PKF_sf"/>
</dbReference>
<comment type="pathway">
    <text evidence="3">Carbohydrate degradation; glycolysis; D-glyceraldehyde 3-phosphate and glycerone phosphate from D-glucose: step 3/4.</text>
</comment>
<evidence type="ECO:0000256" key="10">
    <source>
        <dbReference type="ARBA" id="ARBA00022840"/>
    </source>
</evidence>
<keyword evidence="6" id="KW-0808">Transferase</keyword>
<keyword evidence="5" id="KW-0963">Cytoplasm</keyword>
<dbReference type="InterPro" id="IPR000023">
    <property type="entry name" value="Phosphofructokinase_dom"/>
</dbReference>
<dbReference type="GO" id="GO:0003872">
    <property type="term" value="F:6-phosphofructokinase activity"/>
    <property type="evidence" value="ECO:0007669"/>
    <property type="project" value="UniProtKB-EC"/>
</dbReference>
<dbReference type="PANTHER" id="PTHR13697:SF4">
    <property type="entry name" value="ATP-DEPENDENT 6-PHOSPHOFRUCTOKINASE"/>
    <property type="match status" value="1"/>
</dbReference>
<evidence type="ECO:0000256" key="13">
    <source>
        <dbReference type="ARBA" id="ARBA00048070"/>
    </source>
</evidence>
<dbReference type="Gene3D" id="3.40.50.450">
    <property type="match status" value="1"/>
</dbReference>
<evidence type="ECO:0000256" key="7">
    <source>
        <dbReference type="ARBA" id="ARBA00022723"/>
    </source>
</evidence>
<keyword evidence="8" id="KW-0547">Nucleotide-binding</keyword>
<keyword evidence="17" id="KW-1185">Reference proteome</keyword>
<feature type="domain" description="Phosphofructokinase" evidence="15">
    <location>
        <begin position="79"/>
        <end position="195"/>
    </location>
</feature>
<comment type="subcellular location">
    <subcellularLocation>
        <location evidence="2">Cytoplasm</location>
    </subcellularLocation>
</comment>
<dbReference type="GO" id="GO:0070095">
    <property type="term" value="F:fructose-6-phosphate binding"/>
    <property type="evidence" value="ECO:0007669"/>
    <property type="project" value="TreeGrafter"/>
</dbReference>
<dbReference type="EMBL" id="LR905210">
    <property type="protein sequence ID" value="CAD7253348.1"/>
    <property type="molecule type" value="Genomic_DNA"/>
</dbReference>
<evidence type="ECO:0000256" key="6">
    <source>
        <dbReference type="ARBA" id="ARBA00022679"/>
    </source>
</evidence>
<dbReference type="EMBL" id="CAJPEV010005693">
    <property type="protein sequence ID" value="CAG0903418.1"/>
    <property type="molecule type" value="Genomic_DNA"/>
</dbReference>
<dbReference type="GO" id="GO:0046872">
    <property type="term" value="F:metal ion binding"/>
    <property type="evidence" value="ECO:0007669"/>
    <property type="project" value="UniProtKB-KW"/>
</dbReference>
<dbReference type="GO" id="GO:0005945">
    <property type="term" value="C:6-phosphofructokinase complex"/>
    <property type="evidence" value="ECO:0007669"/>
    <property type="project" value="TreeGrafter"/>
</dbReference>
<evidence type="ECO:0000256" key="1">
    <source>
        <dbReference type="ARBA" id="ARBA00001946"/>
    </source>
</evidence>
<name>A0A7R9AFY6_9CRUS</name>
<dbReference type="EC" id="2.7.1.11" evidence="4"/>
<dbReference type="GO" id="GO:0048029">
    <property type="term" value="F:monosaccharide binding"/>
    <property type="evidence" value="ECO:0007669"/>
    <property type="project" value="TreeGrafter"/>
</dbReference>
<evidence type="ECO:0000256" key="9">
    <source>
        <dbReference type="ARBA" id="ARBA00022777"/>
    </source>
</evidence>
<keyword evidence="7" id="KW-0479">Metal-binding</keyword>
<protein>
    <recommendedName>
        <fullName evidence="4">6-phosphofructokinase</fullName>
        <ecNumber evidence="4">2.7.1.11</ecNumber>
    </recommendedName>
</protein>
<keyword evidence="11" id="KW-0460">Magnesium</keyword>
<dbReference type="SUPFAM" id="SSF53784">
    <property type="entry name" value="Phosphofructokinase"/>
    <property type="match status" value="1"/>
</dbReference>
<evidence type="ECO:0000256" key="5">
    <source>
        <dbReference type="ARBA" id="ARBA00022490"/>
    </source>
</evidence>
<keyword evidence="10" id="KW-0067">ATP-binding</keyword>
<comment type="cofactor">
    <cofactor evidence="1">
        <name>Mg(2+)</name>
        <dbReference type="ChEBI" id="CHEBI:18420"/>
    </cofactor>
</comment>
<keyword evidence="12" id="KW-0324">Glycolysis</keyword>
<dbReference type="GO" id="GO:0016208">
    <property type="term" value="F:AMP binding"/>
    <property type="evidence" value="ECO:0007669"/>
    <property type="project" value="TreeGrafter"/>
</dbReference>
<dbReference type="GO" id="GO:0030388">
    <property type="term" value="P:fructose 1,6-bisphosphate metabolic process"/>
    <property type="evidence" value="ECO:0007669"/>
    <property type="project" value="TreeGrafter"/>
</dbReference>
<feature type="compositionally biased region" description="Basic and acidic residues" evidence="14">
    <location>
        <begin position="12"/>
        <end position="36"/>
    </location>
</feature>
<keyword evidence="9" id="KW-0418">Kinase</keyword>
<dbReference type="UniPathway" id="UPA00109">
    <property type="reaction ID" value="UER00182"/>
</dbReference>
<evidence type="ECO:0000256" key="11">
    <source>
        <dbReference type="ARBA" id="ARBA00022842"/>
    </source>
</evidence>
<evidence type="ECO:0000313" key="16">
    <source>
        <dbReference type="EMBL" id="CAD7253348.1"/>
    </source>
</evidence>
<gene>
    <name evidence="16" type="ORF">DSTB1V02_LOCUS13098</name>
</gene>
<dbReference type="Proteomes" id="UP000677054">
    <property type="component" value="Unassembled WGS sequence"/>
</dbReference>
<evidence type="ECO:0000256" key="14">
    <source>
        <dbReference type="SAM" id="MobiDB-lite"/>
    </source>
</evidence>
<evidence type="ECO:0000256" key="4">
    <source>
        <dbReference type="ARBA" id="ARBA00012055"/>
    </source>
</evidence>
<dbReference type="PANTHER" id="PTHR13697">
    <property type="entry name" value="PHOSPHOFRUCTOKINASE"/>
    <property type="match status" value="1"/>
</dbReference>
<dbReference type="GO" id="GO:0006002">
    <property type="term" value="P:fructose 6-phosphate metabolic process"/>
    <property type="evidence" value="ECO:0007669"/>
    <property type="project" value="InterPro"/>
</dbReference>
<reference evidence="16" key="1">
    <citation type="submission" date="2020-11" db="EMBL/GenBank/DDBJ databases">
        <authorList>
            <person name="Tran Van P."/>
        </authorList>
    </citation>
    <scope>NUCLEOTIDE SEQUENCE</scope>
</reference>
<organism evidence="16">
    <name type="scientific">Darwinula stevensoni</name>
    <dbReference type="NCBI Taxonomy" id="69355"/>
    <lineage>
        <taxon>Eukaryota</taxon>
        <taxon>Metazoa</taxon>
        <taxon>Ecdysozoa</taxon>
        <taxon>Arthropoda</taxon>
        <taxon>Crustacea</taxon>
        <taxon>Oligostraca</taxon>
        <taxon>Ostracoda</taxon>
        <taxon>Podocopa</taxon>
        <taxon>Podocopida</taxon>
        <taxon>Darwinulocopina</taxon>
        <taxon>Darwinuloidea</taxon>
        <taxon>Darwinulidae</taxon>
        <taxon>Darwinula</taxon>
    </lineage>
</organism>
<evidence type="ECO:0000256" key="12">
    <source>
        <dbReference type="ARBA" id="ARBA00023152"/>
    </source>
</evidence>
<evidence type="ECO:0000259" key="15">
    <source>
        <dbReference type="Pfam" id="PF00365"/>
    </source>
</evidence>
<comment type="catalytic activity">
    <reaction evidence="13">
        <text>beta-D-fructose 6-phosphate + ATP = beta-D-fructose 1,6-bisphosphate + ADP + H(+)</text>
        <dbReference type="Rhea" id="RHEA:16109"/>
        <dbReference type="ChEBI" id="CHEBI:15378"/>
        <dbReference type="ChEBI" id="CHEBI:30616"/>
        <dbReference type="ChEBI" id="CHEBI:32966"/>
        <dbReference type="ChEBI" id="CHEBI:57634"/>
        <dbReference type="ChEBI" id="CHEBI:456216"/>
        <dbReference type="EC" id="2.7.1.11"/>
    </reaction>
</comment>
<evidence type="ECO:0000313" key="17">
    <source>
        <dbReference type="Proteomes" id="UP000677054"/>
    </source>
</evidence>
<dbReference type="GO" id="GO:0061621">
    <property type="term" value="P:canonical glycolysis"/>
    <property type="evidence" value="ECO:0007669"/>
    <property type="project" value="TreeGrafter"/>
</dbReference>
<dbReference type="PRINTS" id="PR00476">
    <property type="entry name" value="PHFRCTKINASE"/>
</dbReference>
<accession>A0A7R9AFY6</accession>